<gene>
    <name evidence="1" type="ORF">DRJ31_02525</name>
    <name evidence="2" type="ORF">DRJ33_01150</name>
</gene>
<dbReference type="AlphaFoldDB" id="A0A497ESB8"/>
<reference evidence="3 4" key="1">
    <citation type="submission" date="2018-06" db="EMBL/GenBank/DDBJ databases">
        <title>Extensive metabolic versatility and redundancy in microbially diverse, dynamic hydrothermal sediments.</title>
        <authorList>
            <person name="Dombrowski N."/>
            <person name="Teske A."/>
            <person name="Baker B.J."/>
        </authorList>
    </citation>
    <scope>NUCLEOTIDE SEQUENCE [LARGE SCALE GENOMIC DNA]</scope>
    <source>
        <strain evidence="2">B34_G17</strain>
        <strain evidence="1">B66_G16</strain>
    </source>
</reference>
<evidence type="ECO:0000313" key="3">
    <source>
        <dbReference type="Proteomes" id="UP000272051"/>
    </source>
</evidence>
<evidence type="ECO:0000313" key="1">
    <source>
        <dbReference type="EMBL" id="RLE50099.1"/>
    </source>
</evidence>
<organism evidence="1 4">
    <name type="scientific">Thermoproteota archaeon</name>
    <dbReference type="NCBI Taxonomy" id="2056631"/>
    <lineage>
        <taxon>Archaea</taxon>
        <taxon>Thermoproteota</taxon>
    </lineage>
</organism>
<dbReference type="Proteomes" id="UP000272051">
    <property type="component" value="Unassembled WGS sequence"/>
</dbReference>
<proteinExistence type="predicted"/>
<protein>
    <submittedName>
        <fullName evidence="1">Uncharacterized protein</fullName>
    </submittedName>
</protein>
<accession>A0A497ESB8</accession>
<evidence type="ECO:0000313" key="2">
    <source>
        <dbReference type="EMBL" id="RLE53381.1"/>
    </source>
</evidence>
<evidence type="ECO:0000313" key="4">
    <source>
        <dbReference type="Proteomes" id="UP000278475"/>
    </source>
</evidence>
<dbReference type="Proteomes" id="UP000278475">
    <property type="component" value="Unassembled WGS sequence"/>
</dbReference>
<comment type="caution">
    <text evidence="1">The sequence shown here is derived from an EMBL/GenBank/DDBJ whole genome shotgun (WGS) entry which is preliminary data.</text>
</comment>
<dbReference type="EMBL" id="QMQV01000013">
    <property type="protein sequence ID" value="RLE50099.1"/>
    <property type="molecule type" value="Genomic_DNA"/>
</dbReference>
<name>A0A497ESB8_9CREN</name>
<sequence>MELDTAGGVLKAWLYPRACKVKVLGGDVESKEVEADVVVSPLANEPLISDVLAEELEIAVERLMEV</sequence>
<dbReference type="EMBL" id="QMQX01000012">
    <property type="protein sequence ID" value="RLE53381.1"/>
    <property type="molecule type" value="Genomic_DNA"/>
</dbReference>